<accession>A0AAN8G647</accession>
<dbReference type="GO" id="GO:0005737">
    <property type="term" value="C:cytoplasm"/>
    <property type="evidence" value="ECO:0007669"/>
    <property type="project" value="TreeGrafter"/>
</dbReference>
<comment type="caution">
    <text evidence="2">The sequence shown here is derived from an EMBL/GenBank/DDBJ whole genome shotgun (WGS) entry which is preliminary data.</text>
</comment>
<protein>
    <submittedName>
        <fullName evidence="2">Uncharacterized protein</fullName>
    </submittedName>
</protein>
<reference evidence="2 3" key="1">
    <citation type="submission" date="2019-10" db="EMBL/GenBank/DDBJ databases">
        <title>Assembly and Annotation for the nematode Trichostrongylus colubriformis.</title>
        <authorList>
            <person name="Martin J."/>
        </authorList>
    </citation>
    <scope>NUCLEOTIDE SEQUENCE [LARGE SCALE GENOMIC DNA]</scope>
    <source>
        <strain evidence="2">G859</strain>
        <tissue evidence="2">Whole worm</tissue>
    </source>
</reference>
<name>A0AAN8G647_TRICO</name>
<evidence type="ECO:0000313" key="2">
    <source>
        <dbReference type="EMBL" id="KAK5986750.1"/>
    </source>
</evidence>
<feature type="region of interest" description="Disordered" evidence="1">
    <location>
        <begin position="1"/>
        <end position="54"/>
    </location>
</feature>
<dbReference type="PANTHER" id="PTHR22741">
    <property type="entry name" value="P140CAP/SNIP-RELATED"/>
    <property type="match status" value="1"/>
</dbReference>
<feature type="compositionally biased region" description="Basic and acidic residues" evidence="1">
    <location>
        <begin position="45"/>
        <end position="54"/>
    </location>
</feature>
<feature type="non-terminal residue" evidence="2">
    <location>
        <position position="264"/>
    </location>
</feature>
<feature type="compositionally biased region" description="Basic and acidic residues" evidence="1">
    <location>
        <begin position="1"/>
        <end position="14"/>
    </location>
</feature>
<sequence>MAHTDYRKSRKNYDTYDPYSSDASSHASSHDSRSVTRSGSATPVIDRESRARMETMERQLAGLSSLVHSALVSKGMSESSRRDMADLRREILALHPDAERAASEEPPSLPDSLSSHTQTQLDHLRQKLQQAGTDMKQLRRIAQVNAQNARKYISEAAEEITRLVSQKIMVPVTNTPNGDGSRSAQKQDEIIERKNHEDRLIRLLEGLTRFENNVESVRSSVLTSNRKLRMSEVESLTEGLTQIGREAAALKTEFPSIQSGIEAQ</sequence>
<dbReference type="Proteomes" id="UP001331761">
    <property type="component" value="Unassembled WGS sequence"/>
</dbReference>
<feature type="region of interest" description="Disordered" evidence="1">
    <location>
        <begin position="96"/>
        <end position="120"/>
    </location>
</feature>
<feature type="compositionally biased region" description="Low complexity" evidence="1">
    <location>
        <begin position="104"/>
        <end position="115"/>
    </location>
</feature>
<keyword evidence="3" id="KW-1185">Reference proteome</keyword>
<gene>
    <name evidence="2" type="ORF">GCK32_015503</name>
</gene>
<evidence type="ECO:0000256" key="1">
    <source>
        <dbReference type="SAM" id="MobiDB-lite"/>
    </source>
</evidence>
<evidence type="ECO:0000313" key="3">
    <source>
        <dbReference type="Proteomes" id="UP001331761"/>
    </source>
</evidence>
<dbReference type="AlphaFoldDB" id="A0AAN8G647"/>
<dbReference type="PANTHER" id="PTHR22741:SF10">
    <property type="entry name" value="COILED-COIL DOMAIN-CONTAINING PROTEIN CG32809"/>
    <property type="match status" value="1"/>
</dbReference>
<proteinExistence type="predicted"/>
<dbReference type="EMBL" id="WIXE01000276">
    <property type="protein sequence ID" value="KAK5986750.1"/>
    <property type="molecule type" value="Genomic_DNA"/>
</dbReference>
<organism evidence="2 3">
    <name type="scientific">Trichostrongylus colubriformis</name>
    <name type="common">Black scour worm</name>
    <dbReference type="NCBI Taxonomy" id="6319"/>
    <lineage>
        <taxon>Eukaryota</taxon>
        <taxon>Metazoa</taxon>
        <taxon>Ecdysozoa</taxon>
        <taxon>Nematoda</taxon>
        <taxon>Chromadorea</taxon>
        <taxon>Rhabditida</taxon>
        <taxon>Rhabditina</taxon>
        <taxon>Rhabditomorpha</taxon>
        <taxon>Strongyloidea</taxon>
        <taxon>Trichostrongylidae</taxon>
        <taxon>Trichostrongylus</taxon>
    </lineage>
</organism>
<dbReference type="InterPro" id="IPR051825">
    <property type="entry name" value="SRCIN1"/>
</dbReference>